<dbReference type="FunCoup" id="A0A6P6Y5T0">
    <property type="interactions" value="607"/>
</dbReference>
<dbReference type="PANTHER" id="PTHR22602">
    <property type="entry name" value="TRANSFERASE CAF17, MITOCHONDRIAL-RELATED"/>
    <property type="match status" value="1"/>
</dbReference>
<organism evidence="5 6">
    <name type="scientific">Dermatophagoides pteronyssinus</name>
    <name type="common">European house dust mite</name>
    <dbReference type="NCBI Taxonomy" id="6956"/>
    <lineage>
        <taxon>Eukaryota</taxon>
        <taxon>Metazoa</taxon>
        <taxon>Ecdysozoa</taxon>
        <taxon>Arthropoda</taxon>
        <taxon>Chelicerata</taxon>
        <taxon>Arachnida</taxon>
        <taxon>Acari</taxon>
        <taxon>Acariformes</taxon>
        <taxon>Sarcoptiformes</taxon>
        <taxon>Astigmata</taxon>
        <taxon>Psoroptidia</taxon>
        <taxon>Analgoidea</taxon>
        <taxon>Pyroglyphidae</taxon>
        <taxon>Dermatophagoidinae</taxon>
        <taxon>Dermatophagoides</taxon>
    </lineage>
</organism>
<keyword evidence="6" id="KW-0808">Transferase</keyword>
<proteinExistence type="predicted"/>
<evidence type="ECO:0000259" key="4">
    <source>
        <dbReference type="Pfam" id="PF25455"/>
    </source>
</evidence>
<dbReference type="InterPro" id="IPR017703">
    <property type="entry name" value="YgfZ/GCV_T_CS"/>
</dbReference>
<dbReference type="GO" id="GO:0005759">
    <property type="term" value="C:mitochondrial matrix"/>
    <property type="evidence" value="ECO:0007669"/>
    <property type="project" value="TreeGrafter"/>
</dbReference>
<dbReference type="PANTHER" id="PTHR22602:SF0">
    <property type="entry name" value="TRANSFERASE CAF17, MITOCHONDRIAL-RELATED"/>
    <property type="match status" value="1"/>
</dbReference>
<sequence length="355" mass="41256">MFKLKSTFFIRYSYRHLSTKSYYLANLKSKNLLTITGKDSIDFLQGLITNDVRYKSNDNHSNSTSCIYSFILNNTGRIIADLFVHRLITKQNDYENNDAILLLEVDQQISSILIKLLKRYKIKSKVSIKQSDTNDWHCYSLFPTVIENNLNEIIQINNNESNTIFVNDPRNNYFGYKILTKIQSNNELLSFLNEMNPTWKIIDIDENRYRSFRYQYGIGEGSLDFPIETSLPFDANGDILNGISFQKGCYIGQELTARTYHTGVIRKRIMPIKIIDPLVESNEMLPLQNVIDSDGKNVGRFRSNYGDQGLAVLKFDSISSDSRLKLSKTGHRIRTWRPFWWPESIIEQQMKLESS</sequence>
<evidence type="ECO:0000256" key="2">
    <source>
        <dbReference type="ARBA" id="ARBA00022946"/>
    </source>
</evidence>
<dbReference type="GO" id="GO:0016740">
    <property type="term" value="F:transferase activity"/>
    <property type="evidence" value="ECO:0007669"/>
    <property type="project" value="UniProtKB-KW"/>
</dbReference>
<name>A0A6P6Y5T0_DERPT</name>
<evidence type="ECO:0000313" key="5">
    <source>
        <dbReference type="Proteomes" id="UP000515146"/>
    </source>
</evidence>
<evidence type="ECO:0000256" key="3">
    <source>
        <dbReference type="ARBA" id="ARBA00023128"/>
    </source>
</evidence>
<dbReference type="NCBIfam" id="TIGR03317">
    <property type="entry name" value="ygfZ_signature"/>
    <property type="match status" value="1"/>
</dbReference>
<protein>
    <submittedName>
        <fullName evidence="6">Transferase CAF17 homolog, mitochondrial</fullName>
    </submittedName>
</protein>
<dbReference type="InParanoid" id="A0A6P6Y5T0"/>
<dbReference type="Gene3D" id="3.30.1360.120">
    <property type="entry name" value="Probable tRNA modification gtpase trme, domain 1"/>
    <property type="match status" value="1"/>
</dbReference>
<dbReference type="OrthoDB" id="191995at2759"/>
<evidence type="ECO:0000256" key="1">
    <source>
        <dbReference type="ARBA" id="ARBA00004173"/>
    </source>
</evidence>
<gene>
    <name evidence="6" type="primary">LOC113794721</name>
</gene>
<dbReference type="OMA" id="MDRLHGV"/>
<reference evidence="6" key="1">
    <citation type="submission" date="2025-08" db="UniProtKB">
        <authorList>
            <consortium name="RefSeq"/>
        </authorList>
    </citation>
    <scope>IDENTIFICATION</scope>
    <source>
        <strain evidence="6">Airmid</strain>
    </source>
</reference>
<dbReference type="Proteomes" id="UP000515146">
    <property type="component" value="Unplaced"/>
</dbReference>
<dbReference type="RefSeq" id="XP_027200655.1">
    <property type="nucleotide sequence ID" value="XM_027344854.1"/>
</dbReference>
<feature type="domain" description="CAF17 C-terminal" evidence="4">
    <location>
        <begin position="266"/>
        <end position="342"/>
    </location>
</feature>
<dbReference type="KEGG" id="dpte:113794721"/>
<keyword evidence="3" id="KW-0496">Mitochondrion</keyword>
<evidence type="ECO:0000313" key="6">
    <source>
        <dbReference type="RefSeq" id="XP_027200655.1"/>
    </source>
</evidence>
<dbReference type="InterPro" id="IPR027266">
    <property type="entry name" value="TrmE/GcvT-like"/>
</dbReference>
<comment type="subcellular location">
    <subcellularLocation>
        <location evidence="1">Mitochondrion</location>
    </subcellularLocation>
</comment>
<dbReference type="GO" id="GO:0016226">
    <property type="term" value="P:iron-sulfur cluster assembly"/>
    <property type="evidence" value="ECO:0007669"/>
    <property type="project" value="TreeGrafter"/>
</dbReference>
<dbReference type="InterPro" id="IPR045179">
    <property type="entry name" value="YgfZ/GcvT"/>
</dbReference>
<dbReference type="AlphaFoldDB" id="A0A6P6Y5T0"/>
<accession>A0A6P6Y5T0</accession>
<dbReference type="InterPro" id="IPR057460">
    <property type="entry name" value="CAF17_C"/>
</dbReference>
<keyword evidence="2" id="KW-0809">Transit peptide</keyword>
<keyword evidence="5" id="KW-1185">Reference proteome</keyword>
<dbReference type="Pfam" id="PF25455">
    <property type="entry name" value="Beta-barrel_CAF17_C"/>
    <property type="match status" value="1"/>
</dbReference>
<dbReference type="SUPFAM" id="SSF103025">
    <property type="entry name" value="Folate-binding domain"/>
    <property type="match status" value="1"/>
</dbReference>